<dbReference type="Gene3D" id="1.20.140.30">
    <property type="entry name" value="MOB kinase activator"/>
    <property type="match status" value="1"/>
</dbReference>
<evidence type="ECO:0000313" key="1">
    <source>
        <dbReference type="Proteomes" id="UP000095280"/>
    </source>
</evidence>
<dbReference type="WBParaSite" id="maker-unitig_34575-snap-gene-0.5-mRNA-1">
    <property type="protein sequence ID" value="maker-unitig_34575-snap-gene-0.5-mRNA-1"/>
    <property type="gene ID" value="maker-unitig_34575-snap-gene-0.5"/>
</dbReference>
<dbReference type="InterPro" id="IPR036703">
    <property type="entry name" value="MOB_kinase_act_sf"/>
</dbReference>
<reference evidence="2" key="1">
    <citation type="submission" date="2016-11" db="UniProtKB">
        <authorList>
            <consortium name="WormBaseParasite"/>
        </authorList>
    </citation>
    <scope>IDENTIFICATION</scope>
</reference>
<dbReference type="Proteomes" id="UP000095280">
    <property type="component" value="Unplaced"/>
</dbReference>
<dbReference type="AlphaFoldDB" id="A0A1I8FIP1"/>
<protein>
    <submittedName>
        <fullName evidence="2">Cse1 domain-containing protein</fullName>
    </submittedName>
</protein>
<organism evidence="1 2">
    <name type="scientific">Macrostomum lignano</name>
    <dbReference type="NCBI Taxonomy" id="282301"/>
    <lineage>
        <taxon>Eukaryota</taxon>
        <taxon>Metazoa</taxon>
        <taxon>Spiralia</taxon>
        <taxon>Lophotrochozoa</taxon>
        <taxon>Platyhelminthes</taxon>
        <taxon>Rhabditophora</taxon>
        <taxon>Macrostomorpha</taxon>
        <taxon>Macrostomida</taxon>
        <taxon>Macrostomidae</taxon>
        <taxon>Macrostomum</taxon>
    </lineage>
</organism>
<proteinExistence type="predicted"/>
<sequence length="181" mass="19967">ATWTAFSTSQLLLQQNEWIATHVTALYENVGTLFEAVFDFLHTAIGPRQRGNQIDSALDPPPGPDCQELLTPVPRPLLRSAGFLPICTPPWRACANLLHILGHIYSAHYGRRAAPRLVPHLNTVTRHCLLLQMPSFRIVEERELDHLADLQALSCGASAAAGGRSPLIFPARLSVFLLICF</sequence>
<dbReference type="SUPFAM" id="SSF101152">
    <property type="entry name" value="Mob1/phocein"/>
    <property type="match status" value="1"/>
</dbReference>
<accession>A0A1I8FIP1</accession>
<name>A0A1I8FIP1_9PLAT</name>
<keyword evidence="1" id="KW-1185">Reference proteome</keyword>
<evidence type="ECO:0000313" key="2">
    <source>
        <dbReference type="WBParaSite" id="maker-unitig_34575-snap-gene-0.5-mRNA-1"/>
    </source>
</evidence>